<dbReference type="eggNOG" id="ENOG50320SW">
    <property type="taxonomic scope" value="Bacteria"/>
</dbReference>
<organism evidence="1 2">
    <name type="scientific">Gloeothece citriformis (strain PCC 7424)</name>
    <name type="common">Cyanothece sp. (strain PCC 7424)</name>
    <dbReference type="NCBI Taxonomy" id="65393"/>
    <lineage>
        <taxon>Bacteria</taxon>
        <taxon>Bacillati</taxon>
        <taxon>Cyanobacteriota</taxon>
        <taxon>Cyanophyceae</taxon>
        <taxon>Oscillatoriophycideae</taxon>
        <taxon>Chroococcales</taxon>
        <taxon>Aphanothecaceae</taxon>
        <taxon>Gloeothece</taxon>
        <taxon>Gloeothece citriformis</taxon>
    </lineage>
</organism>
<evidence type="ECO:0000313" key="1">
    <source>
        <dbReference type="EMBL" id="ACK72238.1"/>
    </source>
</evidence>
<reference evidence="2" key="1">
    <citation type="journal article" date="2011" name="MBio">
        <title>Novel metabolic attributes of the genus Cyanothece, comprising a group of unicellular nitrogen-fixing Cyanobacteria.</title>
        <authorList>
            <person name="Bandyopadhyay A."/>
            <person name="Elvitigala T."/>
            <person name="Welsh E."/>
            <person name="Stockel J."/>
            <person name="Liberton M."/>
            <person name="Min H."/>
            <person name="Sherman L.A."/>
            <person name="Pakrasi H.B."/>
        </authorList>
    </citation>
    <scope>NUCLEOTIDE SEQUENCE [LARGE SCALE GENOMIC DNA]</scope>
    <source>
        <strain evidence="2">PCC 7424</strain>
    </source>
</reference>
<name>B7KJF4_GLOC7</name>
<gene>
    <name evidence="1" type="ordered locus">PCC7424_3859</name>
</gene>
<dbReference type="HOGENOM" id="CLU_2192664_0_0_3"/>
<protein>
    <submittedName>
        <fullName evidence="1">Uncharacterized protein</fullName>
    </submittedName>
</protein>
<keyword evidence="2" id="KW-1185">Reference proteome</keyword>
<evidence type="ECO:0000313" key="2">
    <source>
        <dbReference type="Proteomes" id="UP000002384"/>
    </source>
</evidence>
<accession>B7KJF4</accession>
<dbReference type="OrthoDB" id="425580at2"/>
<dbReference type="RefSeq" id="WP_015955830.1">
    <property type="nucleotide sequence ID" value="NC_011729.1"/>
</dbReference>
<dbReference type="AlphaFoldDB" id="B7KJF4"/>
<dbReference type="EMBL" id="CP001291">
    <property type="protein sequence ID" value="ACK72238.1"/>
    <property type="molecule type" value="Genomic_DNA"/>
</dbReference>
<dbReference type="Proteomes" id="UP000002384">
    <property type="component" value="Chromosome"/>
</dbReference>
<dbReference type="KEGG" id="cyc:PCC7424_3859"/>
<proteinExistence type="predicted"/>
<sequence length="108" mass="12642">MKAGAIFESILERSLYEPDGTIKPHFREFLRKQGRTEEEIAQHQRYMQQEIEDRKLFAPQNRPGSSLRDKIIARAGLDTEELLSQGYIAVEDLETEQDLDSFDWEDLL</sequence>